<dbReference type="InterPro" id="IPR013105">
    <property type="entry name" value="TPR_2"/>
</dbReference>
<dbReference type="Pfam" id="PF07719">
    <property type="entry name" value="TPR_2"/>
    <property type="match status" value="1"/>
</dbReference>
<evidence type="ECO:0000256" key="4">
    <source>
        <dbReference type="ARBA" id="ARBA00038251"/>
    </source>
</evidence>
<dbReference type="PANTHER" id="PTHR23083:SF464">
    <property type="entry name" value="TETRATRICOPEPTIDE REPEAT DOMAIN 7, ISOFORM A"/>
    <property type="match status" value="1"/>
</dbReference>
<dbReference type="SMART" id="SM00028">
    <property type="entry name" value="TPR"/>
    <property type="match status" value="3"/>
</dbReference>
<keyword evidence="2" id="KW-0677">Repeat</keyword>
<evidence type="ECO:0000256" key="1">
    <source>
        <dbReference type="ARBA" id="ARBA00002550"/>
    </source>
</evidence>
<dbReference type="PROSITE" id="PS50005">
    <property type="entry name" value="TPR"/>
    <property type="match status" value="1"/>
</dbReference>
<dbReference type="RefSeq" id="WP_109690752.1">
    <property type="nucleotide sequence ID" value="NZ_QGGL01000018.1"/>
</dbReference>
<dbReference type="Gene3D" id="1.25.40.10">
    <property type="entry name" value="Tetratricopeptide repeat domain"/>
    <property type="match status" value="1"/>
</dbReference>
<keyword evidence="9" id="KW-1185">Reference proteome</keyword>
<accession>A0A316D6G8</accession>
<organism evidence="8 9">
    <name type="scientific">Tumebacillus permanentifrigoris</name>
    <dbReference type="NCBI Taxonomy" id="378543"/>
    <lineage>
        <taxon>Bacteria</taxon>
        <taxon>Bacillati</taxon>
        <taxon>Bacillota</taxon>
        <taxon>Bacilli</taxon>
        <taxon>Bacillales</taxon>
        <taxon>Alicyclobacillaceae</taxon>
        <taxon>Tumebacillus</taxon>
    </lineage>
</organism>
<comment type="caution">
    <text evidence="8">The sequence shown here is derived from an EMBL/GenBank/DDBJ whole genome shotgun (WGS) entry which is preliminary data.</text>
</comment>
<dbReference type="InterPro" id="IPR011990">
    <property type="entry name" value="TPR-like_helical_dom_sf"/>
</dbReference>
<evidence type="ECO:0000256" key="3">
    <source>
        <dbReference type="ARBA" id="ARBA00022803"/>
    </source>
</evidence>
<evidence type="ECO:0000256" key="7">
    <source>
        <dbReference type="SAM" id="Phobius"/>
    </source>
</evidence>
<dbReference type="PANTHER" id="PTHR23083">
    <property type="entry name" value="TETRATRICOPEPTIDE REPEAT PROTEIN, TPR"/>
    <property type="match status" value="1"/>
</dbReference>
<evidence type="ECO:0000256" key="5">
    <source>
        <dbReference type="PROSITE-ProRule" id="PRU00339"/>
    </source>
</evidence>
<dbReference type="EMBL" id="QGGL01000018">
    <property type="protein sequence ID" value="PWK07015.1"/>
    <property type="molecule type" value="Genomic_DNA"/>
</dbReference>
<dbReference type="InterPro" id="IPR019734">
    <property type="entry name" value="TPR_rpt"/>
</dbReference>
<gene>
    <name evidence="8" type="ORF">C7459_11885</name>
</gene>
<dbReference type="Pfam" id="PF14559">
    <property type="entry name" value="TPR_19"/>
    <property type="match status" value="1"/>
</dbReference>
<dbReference type="InterPro" id="IPR051722">
    <property type="entry name" value="Endocytosis_PI4K-reg_protein"/>
</dbReference>
<evidence type="ECO:0000256" key="6">
    <source>
        <dbReference type="SAM" id="Coils"/>
    </source>
</evidence>
<feature type="transmembrane region" description="Helical" evidence="7">
    <location>
        <begin position="6"/>
        <end position="31"/>
    </location>
</feature>
<evidence type="ECO:0000313" key="9">
    <source>
        <dbReference type="Proteomes" id="UP000245634"/>
    </source>
</evidence>
<keyword evidence="7" id="KW-0812">Transmembrane</keyword>
<dbReference type="SUPFAM" id="SSF48452">
    <property type="entry name" value="TPR-like"/>
    <property type="match status" value="1"/>
</dbReference>
<dbReference type="Proteomes" id="UP000245634">
    <property type="component" value="Unassembled WGS sequence"/>
</dbReference>
<keyword evidence="7" id="KW-0472">Membrane</keyword>
<dbReference type="AlphaFoldDB" id="A0A316D6G8"/>
<comment type="function">
    <text evidence="1">Involved in endocytosis.</text>
</comment>
<sequence>MSKFFLFYILFSLTGNPIVAILVVLVILYLADRRFIGIMPNLLTPFRRSRKRSQLRNDLRMNPHNTQAKLELARLLVEKKQYEEANSLLEEVHRVMPDSADVLYESGYAQLKRGHLEAGVARIREALAINPRVHYGEPYLRLAEALSSIDRDQALRELEAFQEVNSSSCEAYYRLGLLDQQLGRQAEAKRAFREAVDLYRSLPKYKKRSERKWALLSWCKK</sequence>
<keyword evidence="7" id="KW-1133">Transmembrane helix</keyword>
<keyword evidence="6" id="KW-0175">Coiled coil</keyword>
<dbReference type="OrthoDB" id="2658060at2"/>
<feature type="repeat" description="TPR" evidence="5">
    <location>
        <begin position="169"/>
        <end position="202"/>
    </location>
</feature>
<evidence type="ECO:0000313" key="8">
    <source>
        <dbReference type="EMBL" id="PWK07015.1"/>
    </source>
</evidence>
<keyword evidence="3 5" id="KW-0802">TPR repeat</keyword>
<name>A0A316D6G8_9BACL</name>
<evidence type="ECO:0000256" key="2">
    <source>
        <dbReference type="ARBA" id="ARBA00022737"/>
    </source>
</evidence>
<protein>
    <submittedName>
        <fullName evidence="8">Uncharacterized protein</fullName>
    </submittedName>
</protein>
<feature type="coiled-coil region" evidence="6">
    <location>
        <begin position="65"/>
        <end position="92"/>
    </location>
</feature>
<comment type="similarity">
    <text evidence="4">Belongs to the YPP1 family.</text>
</comment>
<reference evidence="8 9" key="1">
    <citation type="submission" date="2018-05" db="EMBL/GenBank/DDBJ databases">
        <title>Genomic Encyclopedia of Type Strains, Phase IV (KMG-IV): sequencing the most valuable type-strain genomes for metagenomic binning, comparative biology and taxonomic classification.</title>
        <authorList>
            <person name="Goeker M."/>
        </authorList>
    </citation>
    <scope>NUCLEOTIDE SEQUENCE [LARGE SCALE GENOMIC DNA]</scope>
    <source>
        <strain evidence="8 9">DSM 18773</strain>
    </source>
</reference>
<proteinExistence type="inferred from homology"/>